<sequence length="134" mass="15615">MGFFKKLVNEGKDYTKMANAVGNVKAILDDIEQSYTTIDKETFLIAAWICRVGIIDIIERNNWTMNHKLLIPINGHYINLTFHEVYLMTIGRLSIKAEEQGDNIKEMVLDVFEKGDWFNQIDAIVPYEQRKLFQ</sequence>
<dbReference type="RefSeq" id="WP_195355551.1">
    <property type="nucleotide sequence ID" value="NZ_JADMVQ010000024.1"/>
</dbReference>
<dbReference type="EMBL" id="VWFC01000065">
    <property type="protein sequence ID" value="KAB1318157.1"/>
    <property type="molecule type" value="Genomic_DNA"/>
</dbReference>
<comment type="caution">
    <text evidence="1">The sequence shown here is derived from an EMBL/GenBank/DDBJ whole genome shotgun (WGS) entry which is preliminary data.</text>
</comment>
<protein>
    <submittedName>
        <fullName evidence="1">Uncharacterized protein</fullName>
    </submittedName>
</protein>
<evidence type="ECO:0000313" key="2">
    <source>
        <dbReference type="Proteomes" id="UP000375690"/>
    </source>
</evidence>
<proteinExistence type="predicted"/>
<reference evidence="1 2" key="1">
    <citation type="journal article" date="2019" name="Nat. Med.">
        <title>A library of human gut bacterial isolates paired with longitudinal multiomics data enables mechanistic microbiome research.</title>
        <authorList>
            <person name="Poyet M."/>
            <person name="Groussin M."/>
            <person name="Gibbons S.M."/>
            <person name="Avila-Pacheco J."/>
            <person name="Jiang X."/>
            <person name="Kearney S.M."/>
            <person name="Perrotta A.R."/>
            <person name="Berdy B."/>
            <person name="Zhao S."/>
            <person name="Lieberman T.D."/>
            <person name="Swanson P.K."/>
            <person name="Smith M."/>
            <person name="Roesemann S."/>
            <person name="Alexander J.E."/>
            <person name="Rich S.A."/>
            <person name="Livny J."/>
            <person name="Vlamakis H."/>
            <person name="Clish C."/>
            <person name="Bullock K."/>
            <person name="Deik A."/>
            <person name="Scott J."/>
            <person name="Pierce K.A."/>
            <person name="Xavier R.J."/>
            <person name="Alm E.J."/>
        </authorList>
    </citation>
    <scope>NUCLEOTIDE SEQUENCE [LARGE SCALE GENOMIC DNA]</scope>
    <source>
        <strain evidence="1 2">BIOML-A2</strain>
    </source>
</reference>
<gene>
    <name evidence="1" type="ORF">F3B53_25835</name>
</gene>
<evidence type="ECO:0000313" key="1">
    <source>
        <dbReference type="EMBL" id="KAB1318157.1"/>
    </source>
</evidence>
<name>A0A6A1X0W7_BACOV</name>
<dbReference type="AlphaFoldDB" id="A0A6A1X0W7"/>
<accession>A0A6A1X0W7</accession>
<dbReference type="Proteomes" id="UP000375690">
    <property type="component" value="Unassembled WGS sequence"/>
</dbReference>
<organism evidence="1 2">
    <name type="scientific">Bacteroides ovatus</name>
    <dbReference type="NCBI Taxonomy" id="28116"/>
    <lineage>
        <taxon>Bacteria</taxon>
        <taxon>Pseudomonadati</taxon>
        <taxon>Bacteroidota</taxon>
        <taxon>Bacteroidia</taxon>
        <taxon>Bacteroidales</taxon>
        <taxon>Bacteroidaceae</taxon>
        <taxon>Bacteroides</taxon>
    </lineage>
</organism>